<feature type="region of interest" description="Disordered" evidence="1">
    <location>
        <begin position="1"/>
        <end position="23"/>
    </location>
</feature>
<dbReference type="InterPro" id="IPR058442">
    <property type="entry name" value="DUF8129"/>
</dbReference>
<dbReference type="EMBL" id="SHMP01000007">
    <property type="protein sequence ID" value="RZV06547.1"/>
    <property type="molecule type" value="Genomic_DNA"/>
</dbReference>
<dbReference type="STRING" id="392421.SAMN04488694_14420"/>
<evidence type="ECO:0000313" key="8">
    <source>
        <dbReference type="Proteomes" id="UP000324021"/>
    </source>
</evidence>
<reference evidence="3 7" key="3">
    <citation type="submission" date="2019-02" db="EMBL/GenBank/DDBJ databases">
        <title>Genomic Encyclopedia of Archaeal and Bacterial Type Strains, Phase II (KMG-II): from individual species to whole genera.</title>
        <authorList>
            <person name="Goeker M."/>
        </authorList>
    </citation>
    <scope>NUCLEOTIDE SEQUENCE [LARGE SCALE GENOMIC DNA]</scope>
    <source>
        <strain evidence="3 7">DSM 18328</strain>
    </source>
</reference>
<evidence type="ECO:0000313" key="5">
    <source>
        <dbReference type="EMBL" id="SEU09951.1"/>
    </source>
</evidence>
<dbReference type="RefSeq" id="WP_092935783.1">
    <property type="nucleotide sequence ID" value="NZ_FMZP01000034.1"/>
</dbReference>
<dbReference type="AlphaFoldDB" id="A0A1G6W6I9"/>
<dbReference type="Proteomes" id="UP000324021">
    <property type="component" value="Unassembled WGS sequence"/>
</dbReference>
<accession>A0A1G6W6I9</accession>
<proteinExistence type="predicted"/>
<dbReference type="EMBL" id="FMZP01000034">
    <property type="protein sequence ID" value="SDD60817.1"/>
    <property type="molecule type" value="Genomic_DNA"/>
</dbReference>
<keyword evidence="6" id="KW-1185">Reference proteome</keyword>
<feature type="compositionally biased region" description="Polar residues" evidence="1">
    <location>
        <begin position="1"/>
        <end position="15"/>
    </location>
</feature>
<dbReference type="Proteomes" id="UP000199320">
    <property type="component" value="Unassembled WGS sequence"/>
</dbReference>
<evidence type="ECO:0000313" key="6">
    <source>
        <dbReference type="Proteomes" id="UP000199320"/>
    </source>
</evidence>
<dbReference type="Pfam" id="PF26450">
    <property type="entry name" value="DUF8129"/>
    <property type="match status" value="1"/>
</dbReference>
<gene>
    <name evidence="3" type="ORF">BDK88_3561</name>
    <name evidence="5" type="ORF">SAMN04488694_14420</name>
    <name evidence="4" type="ORF">SAMN05192552_103414</name>
</gene>
<evidence type="ECO:0000259" key="2">
    <source>
        <dbReference type="Pfam" id="PF26450"/>
    </source>
</evidence>
<name>A0A1G6W6I9_9EURY</name>
<dbReference type="OrthoDB" id="160232at2157"/>
<protein>
    <recommendedName>
        <fullName evidence="2">DUF8129 domain-containing protein</fullName>
    </recommendedName>
</protein>
<dbReference type="Proteomes" id="UP000291097">
    <property type="component" value="Unassembled WGS sequence"/>
</dbReference>
<feature type="domain" description="DUF8129" evidence="2">
    <location>
        <begin position="16"/>
        <end position="70"/>
    </location>
</feature>
<sequence length="75" mass="8604">MSDPSEQPRNSSKLSPAQRLEAPNTRLIDASIATINDMETLRACIAYENQHQQRVPILRQLEKRANELRSQEDND</sequence>
<reference evidence="6 8" key="1">
    <citation type="submission" date="2016-10" db="EMBL/GenBank/DDBJ databases">
        <authorList>
            <person name="Varghese N."/>
            <person name="Submissions S."/>
        </authorList>
    </citation>
    <scope>NUCLEOTIDE SEQUENCE [LARGE SCALE GENOMIC DNA]</scope>
    <source>
        <strain evidence="4 8">CDM_1</strain>
        <strain evidence="6">CDM_6</strain>
    </source>
</reference>
<evidence type="ECO:0000313" key="3">
    <source>
        <dbReference type="EMBL" id="RZV06547.1"/>
    </source>
</evidence>
<dbReference type="EMBL" id="FOIC01000044">
    <property type="protein sequence ID" value="SEU09951.1"/>
    <property type="molecule type" value="Genomic_DNA"/>
</dbReference>
<evidence type="ECO:0000256" key="1">
    <source>
        <dbReference type="SAM" id="MobiDB-lite"/>
    </source>
</evidence>
<organism evidence="4 8">
    <name type="scientific">Natrinema hispanicum</name>
    <dbReference type="NCBI Taxonomy" id="392421"/>
    <lineage>
        <taxon>Archaea</taxon>
        <taxon>Methanobacteriati</taxon>
        <taxon>Methanobacteriota</taxon>
        <taxon>Stenosarchaea group</taxon>
        <taxon>Halobacteria</taxon>
        <taxon>Halobacteriales</taxon>
        <taxon>Natrialbaceae</taxon>
        <taxon>Natrinema</taxon>
    </lineage>
</organism>
<reference evidence="5" key="2">
    <citation type="submission" date="2016-10" db="EMBL/GenBank/DDBJ databases">
        <authorList>
            <person name="de Groot N.N."/>
        </authorList>
    </citation>
    <scope>NUCLEOTIDE SEQUENCE [LARGE SCALE GENOMIC DNA]</scope>
    <source>
        <strain evidence="5">CDM_6</strain>
    </source>
</reference>
<evidence type="ECO:0000313" key="7">
    <source>
        <dbReference type="Proteomes" id="UP000291097"/>
    </source>
</evidence>
<evidence type="ECO:0000313" key="4">
    <source>
        <dbReference type="EMBL" id="SDD60817.1"/>
    </source>
</evidence>